<evidence type="ECO:0000256" key="1">
    <source>
        <dbReference type="SAM" id="SignalP"/>
    </source>
</evidence>
<feature type="chain" id="PRO_5044199965" evidence="1">
    <location>
        <begin position="21"/>
        <end position="92"/>
    </location>
</feature>
<organism evidence="2 3">
    <name type="scientific">Parabacteroides merdae</name>
    <dbReference type="NCBI Taxonomy" id="46503"/>
    <lineage>
        <taxon>Bacteria</taxon>
        <taxon>Pseudomonadati</taxon>
        <taxon>Bacteroidota</taxon>
        <taxon>Bacteroidia</taxon>
        <taxon>Bacteroidales</taxon>
        <taxon>Tannerellaceae</taxon>
        <taxon>Parabacteroides</taxon>
    </lineage>
</organism>
<sequence length="92" mass="10796">MKYLFWLVLLLTQTTVSLNANNETDSLRSALMALPAGERMERRNFNIYLPEMMDEIYSSTQLCMPEKVVLELKECPAINFYTDRMPSYVNNY</sequence>
<dbReference type="AlphaFoldDB" id="A0AB37LTE9"/>
<reference evidence="2 3" key="1">
    <citation type="submission" date="2018-08" db="EMBL/GenBank/DDBJ databases">
        <title>A genome reference for cultivated species of the human gut microbiota.</title>
        <authorList>
            <person name="Zou Y."/>
            <person name="Xue W."/>
            <person name="Luo G."/>
        </authorList>
    </citation>
    <scope>NUCLEOTIDE SEQUENCE [LARGE SCALE GENOMIC DNA]</scope>
    <source>
        <strain evidence="2 3">OM05-11AA</strain>
    </source>
</reference>
<evidence type="ECO:0000313" key="2">
    <source>
        <dbReference type="EMBL" id="RGN51012.1"/>
    </source>
</evidence>
<dbReference type="EMBL" id="QSUP01000013">
    <property type="protein sequence ID" value="RGN51012.1"/>
    <property type="molecule type" value="Genomic_DNA"/>
</dbReference>
<evidence type="ECO:0000313" key="3">
    <source>
        <dbReference type="Proteomes" id="UP000261088"/>
    </source>
</evidence>
<name>A0AB37LTE9_9BACT</name>
<protein>
    <submittedName>
        <fullName evidence="2">Uncharacterized protein</fullName>
    </submittedName>
</protein>
<dbReference type="RefSeq" id="WP_122122264.1">
    <property type="nucleotide sequence ID" value="NZ_JBCHFY010000014.1"/>
</dbReference>
<dbReference type="Proteomes" id="UP000261088">
    <property type="component" value="Unassembled WGS sequence"/>
</dbReference>
<feature type="signal peptide" evidence="1">
    <location>
        <begin position="1"/>
        <end position="20"/>
    </location>
</feature>
<gene>
    <name evidence="2" type="ORF">DXB61_11835</name>
</gene>
<accession>A0AB37LTE9</accession>
<keyword evidence="1" id="KW-0732">Signal</keyword>
<proteinExistence type="predicted"/>
<comment type="caution">
    <text evidence="2">The sequence shown here is derived from an EMBL/GenBank/DDBJ whole genome shotgun (WGS) entry which is preliminary data.</text>
</comment>